<comment type="catalytic activity">
    <reaction evidence="10">
        <text>S-methyl-5'-thioadenosine + phosphate = 5-(methylsulfanyl)-alpha-D-ribose 1-phosphate + adenine</text>
        <dbReference type="Rhea" id="RHEA:11852"/>
        <dbReference type="ChEBI" id="CHEBI:16708"/>
        <dbReference type="ChEBI" id="CHEBI:17509"/>
        <dbReference type="ChEBI" id="CHEBI:43474"/>
        <dbReference type="ChEBI" id="CHEBI:58533"/>
        <dbReference type="EC" id="2.4.2.28"/>
    </reaction>
    <physiologicalReaction direction="left-to-right" evidence="10">
        <dbReference type="Rhea" id="RHEA:11853"/>
    </physiologicalReaction>
</comment>
<comment type="catalytic activity">
    <reaction evidence="8">
        <text>adenosine + H2O + H(+) = inosine + NH4(+)</text>
        <dbReference type="Rhea" id="RHEA:24408"/>
        <dbReference type="ChEBI" id="CHEBI:15377"/>
        <dbReference type="ChEBI" id="CHEBI:15378"/>
        <dbReference type="ChEBI" id="CHEBI:16335"/>
        <dbReference type="ChEBI" id="CHEBI:17596"/>
        <dbReference type="ChEBI" id="CHEBI:28938"/>
        <dbReference type="EC" id="3.5.4.4"/>
    </reaction>
    <physiologicalReaction direction="left-to-right" evidence="8">
        <dbReference type="Rhea" id="RHEA:24409"/>
    </physiologicalReaction>
</comment>
<dbReference type="Pfam" id="PF02578">
    <property type="entry name" value="Cu-oxidase_4"/>
    <property type="match status" value="1"/>
</dbReference>
<organism evidence="12 13">
    <name type="scientific">Tengunoibacter tsumagoiensis</name>
    <dbReference type="NCBI Taxonomy" id="2014871"/>
    <lineage>
        <taxon>Bacteria</taxon>
        <taxon>Bacillati</taxon>
        <taxon>Chloroflexota</taxon>
        <taxon>Ktedonobacteria</taxon>
        <taxon>Ktedonobacterales</taxon>
        <taxon>Dictyobacteraceae</taxon>
        <taxon>Tengunoibacter</taxon>
    </lineage>
</organism>
<evidence type="ECO:0000256" key="1">
    <source>
        <dbReference type="ARBA" id="ARBA00000553"/>
    </source>
</evidence>
<dbReference type="GO" id="GO:0005507">
    <property type="term" value="F:copper ion binding"/>
    <property type="evidence" value="ECO:0007669"/>
    <property type="project" value="TreeGrafter"/>
</dbReference>
<dbReference type="InterPro" id="IPR011324">
    <property type="entry name" value="Cytotoxic_necrot_fac-like_cat"/>
</dbReference>
<dbReference type="SUPFAM" id="SSF64438">
    <property type="entry name" value="CNF1/YfiH-like putative cysteine hydrolases"/>
    <property type="match status" value="1"/>
</dbReference>
<proteinExistence type="inferred from homology"/>
<protein>
    <recommendedName>
        <fullName evidence="11">Purine nucleoside phosphorylase</fullName>
    </recommendedName>
</protein>
<comment type="function">
    <text evidence="2">Purine nucleoside enzyme that catalyzes the phosphorolysis of adenosine and inosine nucleosides, yielding D-ribose 1-phosphate and the respective free bases, adenine and hypoxanthine. Also catalyzes the phosphorolysis of S-methyl-5'-thioadenosine into adenine and S-methyl-5-thio-alpha-D-ribose 1-phosphate. Also has adenosine deaminase activity.</text>
</comment>
<evidence type="ECO:0000256" key="6">
    <source>
        <dbReference type="ARBA" id="ARBA00022801"/>
    </source>
</evidence>
<comment type="caution">
    <text evidence="12">The sequence shown here is derived from an EMBL/GenBank/DDBJ whole genome shotgun (WGS) entry which is preliminary data.</text>
</comment>
<dbReference type="RefSeq" id="WP_161975624.1">
    <property type="nucleotide sequence ID" value="NZ_BIFR01000001.1"/>
</dbReference>
<keyword evidence="6" id="KW-0378">Hydrolase</keyword>
<comment type="catalytic activity">
    <reaction evidence="9">
        <text>adenosine + phosphate = alpha-D-ribose 1-phosphate + adenine</text>
        <dbReference type="Rhea" id="RHEA:27642"/>
        <dbReference type="ChEBI" id="CHEBI:16335"/>
        <dbReference type="ChEBI" id="CHEBI:16708"/>
        <dbReference type="ChEBI" id="CHEBI:43474"/>
        <dbReference type="ChEBI" id="CHEBI:57720"/>
        <dbReference type="EC" id="2.4.2.1"/>
    </reaction>
    <physiologicalReaction direction="left-to-right" evidence="9">
        <dbReference type="Rhea" id="RHEA:27643"/>
    </physiologicalReaction>
</comment>
<dbReference type="GO" id="GO:0017061">
    <property type="term" value="F:S-methyl-5-thioadenosine phosphorylase activity"/>
    <property type="evidence" value="ECO:0007669"/>
    <property type="project" value="UniProtKB-EC"/>
</dbReference>
<evidence type="ECO:0000256" key="9">
    <source>
        <dbReference type="ARBA" id="ARBA00048968"/>
    </source>
</evidence>
<evidence type="ECO:0000313" key="13">
    <source>
        <dbReference type="Proteomes" id="UP000287352"/>
    </source>
</evidence>
<dbReference type="Proteomes" id="UP000287352">
    <property type="component" value="Unassembled WGS sequence"/>
</dbReference>
<dbReference type="NCBIfam" id="TIGR00726">
    <property type="entry name" value="peptidoglycan editing factor PgeF"/>
    <property type="match status" value="1"/>
</dbReference>
<evidence type="ECO:0000256" key="3">
    <source>
        <dbReference type="ARBA" id="ARBA00007353"/>
    </source>
</evidence>
<gene>
    <name evidence="12" type="ORF">KTT_39760</name>
</gene>
<evidence type="ECO:0000256" key="4">
    <source>
        <dbReference type="ARBA" id="ARBA00022679"/>
    </source>
</evidence>
<keyword evidence="7" id="KW-0862">Zinc</keyword>
<comment type="similarity">
    <text evidence="3 11">Belongs to the purine nucleoside phosphorylase YfiH/LACC1 family.</text>
</comment>
<dbReference type="GO" id="GO:0016787">
    <property type="term" value="F:hydrolase activity"/>
    <property type="evidence" value="ECO:0007669"/>
    <property type="project" value="UniProtKB-KW"/>
</dbReference>
<dbReference type="InterPro" id="IPR003730">
    <property type="entry name" value="Cu_polyphenol_OxRdtase"/>
</dbReference>
<keyword evidence="4" id="KW-0808">Transferase</keyword>
<evidence type="ECO:0000256" key="7">
    <source>
        <dbReference type="ARBA" id="ARBA00022833"/>
    </source>
</evidence>
<dbReference type="PANTHER" id="PTHR30616:SF2">
    <property type="entry name" value="PURINE NUCLEOSIDE PHOSPHORYLASE LACC1"/>
    <property type="match status" value="1"/>
</dbReference>
<dbReference type="AlphaFoldDB" id="A0A402A4N6"/>
<dbReference type="PANTHER" id="PTHR30616">
    <property type="entry name" value="UNCHARACTERIZED PROTEIN YFIH"/>
    <property type="match status" value="1"/>
</dbReference>
<evidence type="ECO:0000256" key="8">
    <source>
        <dbReference type="ARBA" id="ARBA00047989"/>
    </source>
</evidence>
<dbReference type="InterPro" id="IPR038371">
    <property type="entry name" value="Cu_polyphenol_OxRdtase_sf"/>
</dbReference>
<keyword evidence="13" id="KW-1185">Reference proteome</keyword>
<reference evidence="13" key="1">
    <citation type="submission" date="2018-12" db="EMBL/GenBank/DDBJ databases">
        <title>Tengunoibacter tsumagoiensis gen. nov., sp. nov., Dictyobacter kobayashii sp. nov., D. alpinus sp. nov., and D. joshuensis sp. nov. and description of Dictyobacteraceae fam. nov. within the order Ktedonobacterales isolated from Tengu-no-mugimeshi.</title>
        <authorList>
            <person name="Wang C.M."/>
            <person name="Zheng Y."/>
            <person name="Sakai Y."/>
            <person name="Toyoda A."/>
            <person name="Minakuchi Y."/>
            <person name="Abe K."/>
            <person name="Yokota A."/>
            <person name="Yabe S."/>
        </authorList>
    </citation>
    <scope>NUCLEOTIDE SEQUENCE [LARGE SCALE GENOMIC DNA]</scope>
    <source>
        <strain evidence="13">Uno3</strain>
    </source>
</reference>
<evidence type="ECO:0000256" key="11">
    <source>
        <dbReference type="RuleBase" id="RU361274"/>
    </source>
</evidence>
<keyword evidence="5" id="KW-0479">Metal-binding</keyword>
<evidence type="ECO:0000313" key="12">
    <source>
        <dbReference type="EMBL" id="GCE14117.1"/>
    </source>
</evidence>
<dbReference type="EMBL" id="BIFR01000001">
    <property type="protein sequence ID" value="GCE14117.1"/>
    <property type="molecule type" value="Genomic_DNA"/>
</dbReference>
<name>A0A402A4N6_9CHLR</name>
<accession>A0A402A4N6</accession>
<evidence type="ECO:0000256" key="10">
    <source>
        <dbReference type="ARBA" id="ARBA00049893"/>
    </source>
</evidence>
<dbReference type="CDD" id="cd16833">
    <property type="entry name" value="YfiH"/>
    <property type="match status" value="1"/>
</dbReference>
<dbReference type="Gene3D" id="3.60.140.10">
    <property type="entry name" value="CNF1/YfiH-like putative cysteine hydrolases"/>
    <property type="match status" value="1"/>
</dbReference>
<comment type="catalytic activity">
    <reaction evidence="1">
        <text>inosine + phosphate = alpha-D-ribose 1-phosphate + hypoxanthine</text>
        <dbReference type="Rhea" id="RHEA:27646"/>
        <dbReference type="ChEBI" id="CHEBI:17368"/>
        <dbReference type="ChEBI" id="CHEBI:17596"/>
        <dbReference type="ChEBI" id="CHEBI:43474"/>
        <dbReference type="ChEBI" id="CHEBI:57720"/>
        <dbReference type="EC" id="2.4.2.1"/>
    </reaction>
    <physiologicalReaction direction="left-to-right" evidence="1">
        <dbReference type="Rhea" id="RHEA:27647"/>
    </physiologicalReaction>
</comment>
<evidence type="ECO:0000256" key="5">
    <source>
        <dbReference type="ARBA" id="ARBA00022723"/>
    </source>
</evidence>
<sequence>MIEQQLSFLQFDLYQQFPELTHGVFTRLGGVSQAPYASLNTSTPPRGVNGDSINNVIHNRQLALRALDLPVQSCITLWQIHGADVITYRSQDEWRTDWADHSYYERSWTPATIRKGDALITHERSVTLALSFADCVPLLFYAPQQRVIALAHGGWRGTARGIAIATVEAMQQQYGCQKEQIYAGIGPAIGSCCYEVSSDLQEIFSGRLAFDEMPTRIDYLPLVRESAVFSRVELPERTSLRLDLQATHRNQLMMIGIPEDQIETMQICTSCHTEQFFSHRREQGKTGRFVVLMSLKKSFPSQDRDCTNLL</sequence>
<evidence type="ECO:0000256" key="2">
    <source>
        <dbReference type="ARBA" id="ARBA00003215"/>
    </source>
</evidence>